<evidence type="ECO:0000313" key="3">
    <source>
        <dbReference type="Proteomes" id="UP000015106"/>
    </source>
</evidence>
<dbReference type="Proteomes" id="UP000015106">
    <property type="component" value="Chromosome 1"/>
</dbReference>
<feature type="chain" id="PRO_5035722540" evidence="1">
    <location>
        <begin position="19"/>
        <end position="77"/>
    </location>
</feature>
<evidence type="ECO:0000256" key="1">
    <source>
        <dbReference type="SAM" id="SignalP"/>
    </source>
</evidence>
<keyword evidence="3" id="KW-1185">Reference proteome</keyword>
<reference evidence="2" key="3">
    <citation type="submission" date="2022-06" db="UniProtKB">
        <authorList>
            <consortium name="EnsemblPlants"/>
        </authorList>
    </citation>
    <scope>IDENTIFICATION</scope>
</reference>
<feature type="signal peptide" evidence="1">
    <location>
        <begin position="1"/>
        <end position="18"/>
    </location>
</feature>
<sequence>MLLFKCRIIRFDVMSLLCVHVQVPKASDRTQVKAKEVWLSDMPPVTLDDTDVQIEKYGSQVQSHIQLVCLSKIYKEC</sequence>
<keyword evidence="1" id="KW-0732">Signal</keyword>
<dbReference type="Gramene" id="TuG1812G0100003668.01.T02">
    <property type="protein sequence ID" value="TuG1812G0100003668.01.T02"/>
    <property type="gene ID" value="TuG1812G0100003668.01"/>
</dbReference>
<dbReference type="AlphaFoldDB" id="A0A8R7K394"/>
<accession>A0A8R7K394</accession>
<dbReference type="EnsemblPlants" id="TuG1812G0100003668.01.T02">
    <property type="protein sequence ID" value="TuG1812G0100003668.01.T02"/>
    <property type="gene ID" value="TuG1812G0100003668.01"/>
</dbReference>
<name>A0A8R7K394_TRIUA</name>
<protein>
    <submittedName>
        <fullName evidence="2">Uncharacterized protein</fullName>
    </submittedName>
</protein>
<proteinExistence type="predicted"/>
<evidence type="ECO:0000313" key="2">
    <source>
        <dbReference type="EnsemblPlants" id="TuG1812G0100003668.01.T02"/>
    </source>
</evidence>
<reference evidence="3" key="1">
    <citation type="journal article" date="2013" name="Nature">
        <title>Draft genome of the wheat A-genome progenitor Triticum urartu.</title>
        <authorList>
            <person name="Ling H.Q."/>
            <person name="Zhao S."/>
            <person name="Liu D."/>
            <person name="Wang J."/>
            <person name="Sun H."/>
            <person name="Zhang C."/>
            <person name="Fan H."/>
            <person name="Li D."/>
            <person name="Dong L."/>
            <person name="Tao Y."/>
            <person name="Gao C."/>
            <person name="Wu H."/>
            <person name="Li Y."/>
            <person name="Cui Y."/>
            <person name="Guo X."/>
            <person name="Zheng S."/>
            <person name="Wang B."/>
            <person name="Yu K."/>
            <person name="Liang Q."/>
            <person name="Yang W."/>
            <person name="Lou X."/>
            <person name="Chen J."/>
            <person name="Feng M."/>
            <person name="Jian J."/>
            <person name="Zhang X."/>
            <person name="Luo G."/>
            <person name="Jiang Y."/>
            <person name="Liu J."/>
            <person name="Wang Z."/>
            <person name="Sha Y."/>
            <person name="Zhang B."/>
            <person name="Wu H."/>
            <person name="Tang D."/>
            <person name="Shen Q."/>
            <person name="Xue P."/>
            <person name="Zou S."/>
            <person name="Wang X."/>
            <person name="Liu X."/>
            <person name="Wang F."/>
            <person name="Yang Y."/>
            <person name="An X."/>
            <person name="Dong Z."/>
            <person name="Zhang K."/>
            <person name="Zhang X."/>
            <person name="Luo M.C."/>
            <person name="Dvorak J."/>
            <person name="Tong Y."/>
            <person name="Wang J."/>
            <person name="Yang H."/>
            <person name="Li Z."/>
            <person name="Wang D."/>
            <person name="Zhang A."/>
            <person name="Wang J."/>
        </authorList>
    </citation>
    <scope>NUCLEOTIDE SEQUENCE</scope>
    <source>
        <strain evidence="3">cv. G1812</strain>
    </source>
</reference>
<organism evidence="2 3">
    <name type="scientific">Triticum urartu</name>
    <name type="common">Red wild einkorn</name>
    <name type="synonym">Crithodium urartu</name>
    <dbReference type="NCBI Taxonomy" id="4572"/>
    <lineage>
        <taxon>Eukaryota</taxon>
        <taxon>Viridiplantae</taxon>
        <taxon>Streptophyta</taxon>
        <taxon>Embryophyta</taxon>
        <taxon>Tracheophyta</taxon>
        <taxon>Spermatophyta</taxon>
        <taxon>Magnoliopsida</taxon>
        <taxon>Liliopsida</taxon>
        <taxon>Poales</taxon>
        <taxon>Poaceae</taxon>
        <taxon>BOP clade</taxon>
        <taxon>Pooideae</taxon>
        <taxon>Triticodae</taxon>
        <taxon>Triticeae</taxon>
        <taxon>Triticinae</taxon>
        <taxon>Triticum</taxon>
    </lineage>
</organism>
<reference evidence="2" key="2">
    <citation type="submission" date="2018-03" db="EMBL/GenBank/DDBJ databases">
        <title>The Triticum urartu genome reveals the dynamic nature of wheat genome evolution.</title>
        <authorList>
            <person name="Ling H."/>
            <person name="Ma B."/>
            <person name="Shi X."/>
            <person name="Liu H."/>
            <person name="Dong L."/>
            <person name="Sun H."/>
            <person name="Cao Y."/>
            <person name="Gao Q."/>
            <person name="Zheng S."/>
            <person name="Li Y."/>
            <person name="Yu Y."/>
            <person name="Du H."/>
            <person name="Qi M."/>
            <person name="Li Y."/>
            <person name="Yu H."/>
            <person name="Cui Y."/>
            <person name="Wang N."/>
            <person name="Chen C."/>
            <person name="Wu H."/>
            <person name="Zhao Y."/>
            <person name="Zhang J."/>
            <person name="Li Y."/>
            <person name="Zhou W."/>
            <person name="Zhang B."/>
            <person name="Hu W."/>
            <person name="Eijk M."/>
            <person name="Tang J."/>
            <person name="Witsenboer H."/>
            <person name="Zhao S."/>
            <person name="Li Z."/>
            <person name="Zhang A."/>
            <person name="Wang D."/>
            <person name="Liang C."/>
        </authorList>
    </citation>
    <scope>NUCLEOTIDE SEQUENCE [LARGE SCALE GENOMIC DNA]</scope>
    <source>
        <strain evidence="2">cv. G1812</strain>
    </source>
</reference>